<organism evidence="3 4">
    <name type="scientific">Lasallia pustulata</name>
    <dbReference type="NCBI Taxonomy" id="136370"/>
    <lineage>
        <taxon>Eukaryota</taxon>
        <taxon>Fungi</taxon>
        <taxon>Dikarya</taxon>
        <taxon>Ascomycota</taxon>
        <taxon>Pezizomycotina</taxon>
        <taxon>Lecanoromycetes</taxon>
        <taxon>OSLEUM clade</taxon>
        <taxon>Umbilicariomycetidae</taxon>
        <taxon>Umbilicariales</taxon>
        <taxon>Umbilicariaceae</taxon>
        <taxon>Lasallia</taxon>
    </lineage>
</organism>
<keyword evidence="4" id="KW-1185">Reference proteome</keyword>
<reference evidence="3" key="1">
    <citation type="submission" date="2017-03" db="EMBL/GenBank/DDBJ databases">
        <authorList>
            <person name="Afonso C.L."/>
            <person name="Miller P.J."/>
            <person name="Scott M.A."/>
            <person name="Spackman E."/>
            <person name="Goraichik I."/>
            <person name="Dimitrov K.M."/>
            <person name="Suarez D.L."/>
            <person name="Swayne D.E."/>
        </authorList>
    </citation>
    <scope>NUCLEOTIDE SEQUENCE [LARGE SCALE GENOMIC DNA]</scope>
</reference>
<evidence type="ECO:0000313" key="2">
    <source>
        <dbReference type="EMBL" id="KAA6408062.1"/>
    </source>
</evidence>
<accession>A0A1W5DDE7</accession>
<reference evidence="4" key="2">
    <citation type="submission" date="2017-03" db="EMBL/GenBank/DDBJ databases">
        <authorList>
            <person name="Sharma R."/>
            <person name="Thines M."/>
        </authorList>
    </citation>
    <scope>NUCLEOTIDE SEQUENCE [LARGE SCALE GENOMIC DNA]</scope>
</reference>
<keyword evidence="1" id="KW-0472">Membrane</keyword>
<name>A0A1W5DDE7_9LECA</name>
<dbReference type="EMBL" id="FWEW01003771">
    <property type="protein sequence ID" value="SLM41071.1"/>
    <property type="molecule type" value="Genomic_DNA"/>
</dbReference>
<evidence type="ECO:0000313" key="5">
    <source>
        <dbReference type="Proteomes" id="UP000324767"/>
    </source>
</evidence>
<evidence type="ECO:0000313" key="3">
    <source>
        <dbReference type="EMBL" id="SLM41071.1"/>
    </source>
</evidence>
<dbReference type="OrthoDB" id="3540210at2759"/>
<reference evidence="2 5" key="3">
    <citation type="submission" date="2019-09" db="EMBL/GenBank/DDBJ databases">
        <title>The hologenome of the rock-dwelling lichen Lasallia pustulata.</title>
        <authorList>
            <person name="Greshake Tzovaras B."/>
            <person name="Segers F."/>
            <person name="Bicker A."/>
            <person name="Dal Grande F."/>
            <person name="Otte J."/>
            <person name="Hankeln T."/>
            <person name="Schmitt I."/>
            <person name="Ebersberger I."/>
        </authorList>
    </citation>
    <scope>NUCLEOTIDE SEQUENCE [LARGE SCALE GENOMIC DNA]</scope>
    <source>
        <strain evidence="2">A1-1</strain>
    </source>
</reference>
<dbReference type="Proteomes" id="UP000324767">
    <property type="component" value="Unassembled WGS sequence"/>
</dbReference>
<evidence type="ECO:0000256" key="1">
    <source>
        <dbReference type="SAM" id="Phobius"/>
    </source>
</evidence>
<protein>
    <submittedName>
        <fullName evidence="3">Uncharacterized protein</fullName>
    </submittedName>
</protein>
<dbReference type="EMBL" id="VXIT01000015">
    <property type="protein sequence ID" value="KAA6408062.1"/>
    <property type="molecule type" value="Genomic_DNA"/>
</dbReference>
<evidence type="ECO:0000313" key="4">
    <source>
        <dbReference type="Proteomes" id="UP000192927"/>
    </source>
</evidence>
<keyword evidence="1" id="KW-0812">Transmembrane</keyword>
<gene>
    <name evidence="2" type="ORF">FRX48_08413</name>
</gene>
<dbReference type="AlphaFoldDB" id="A0A1W5DDE7"/>
<sequence>MMANLQSMTHAFASGPVDPANNQYTTHPIIPEEAAMCLTQRVRYTSATCFSVLGLAIILVFRKVFIAIDLALAPLVRWVQKDTRKGVYARREWIHGETL</sequence>
<dbReference type="Proteomes" id="UP000192927">
    <property type="component" value="Unassembled WGS sequence"/>
</dbReference>
<keyword evidence="1" id="KW-1133">Transmembrane helix</keyword>
<feature type="transmembrane region" description="Helical" evidence="1">
    <location>
        <begin position="52"/>
        <end position="76"/>
    </location>
</feature>
<proteinExistence type="predicted"/>